<protein>
    <submittedName>
        <fullName evidence="2">Uncharacterized protein</fullName>
    </submittedName>
</protein>
<dbReference type="AlphaFoldDB" id="A0A565CSV3"/>
<sequence length="75" mass="8020">MENVNVITTRSGRVLNPVASQGKSPELPIDLEETDDADPKKVKESANVDTPKELLPAHDGLKSVNGEDGCLCEFG</sequence>
<feature type="compositionally biased region" description="Basic and acidic residues" evidence="1">
    <location>
        <begin position="37"/>
        <end position="61"/>
    </location>
</feature>
<keyword evidence="3" id="KW-1185">Reference proteome</keyword>
<evidence type="ECO:0000256" key="1">
    <source>
        <dbReference type="SAM" id="MobiDB-lite"/>
    </source>
</evidence>
<accession>A0A565CSV3</accession>
<feature type="region of interest" description="Disordered" evidence="1">
    <location>
        <begin position="1"/>
        <end position="67"/>
    </location>
</feature>
<organism evidence="2 3">
    <name type="scientific">Arabis nemorensis</name>
    <dbReference type="NCBI Taxonomy" id="586526"/>
    <lineage>
        <taxon>Eukaryota</taxon>
        <taxon>Viridiplantae</taxon>
        <taxon>Streptophyta</taxon>
        <taxon>Embryophyta</taxon>
        <taxon>Tracheophyta</taxon>
        <taxon>Spermatophyta</taxon>
        <taxon>Magnoliopsida</taxon>
        <taxon>eudicotyledons</taxon>
        <taxon>Gunneridae</taxon>
        <taxon>Pentapetalae</taxon>
        <taxon>rosids</taxon>
        <taxon>malvids</taxon>
        <taxon>Brassicales</taxon>
        <taxon>Brassicaceae</taxon>
        <taxon>Arabideae</taxon>
        <taxon>Arabis</taxon>
    </lineage>
</organism>
<evidence type="ECO:0000313" key="3">
    <source>
        <dbReference type="Proteomes" id="UP000489600"/>
    </source>
</evidence>
<name>A0A565CSV3_9BRAS</name>
<dbReference type="Proteomes" id="UP000489600">
    <property type="component" value="Unassembled WGS sequence"/>
</dbReference>
<evidence type="ECO:0000313" key="2">
    <source>
        <dbReference type="EMBL" id="VVB16662.1"/>
    </source>
</evidence>
<dbReference type="OrthoDB" id="1100365at2759"/>
<dbReference type="EMBL" id="CABITT030000008">
    <property type="protein sequence ID" value="VVB16662.1"/>
    <property type="molecule type" value="Genomic_DNA"/>
</dbReference>
<proteinExistence type="predicted"/>
<comment type="caution">
    <text evidence="2">The sequence shown here is derived from an EMBL/GenBank/DDBJ whole genome shotgun (WGS) entry which is preliminary data.</text>
</comment>
<gene>
    <name evidence="2" type="ORF">ANE_LOCUS27106</name>
</gene>
<feature type="compositionally biased region" description="Polar residues" evidence="1">
    <location>
        <begin position="1"/>
        <end position="11"/>
    </location>
</feature>
<reference evidence="2" key="1">
    <citation type="submission" date="2019-07" db="EMBL/GenBank/DDBJ databases">
        <authorList>
            <person name="Dittberner H."/>
        </authorList>
    </citation>
    <scope>NUCLEOTIDE SEQUENCE [LARGE SCALE GENOMIC DNA]</scope>
</reference>